<evidence type="ECO:0000313" key="3">
    <source>
        <dbReference type="EMBL" id="KPN62772.1"/>
    </source>
</evidence>
<dbReference type="InterPro" id="IPR021682">
    <property type="entry name" value="DUF2933"/>
</dbReference>
<keyword evidence="4" id="KW-1185">Reference proteome</keyword>
<dbReference type="RefSeq" id="WP_055191154.1">
    <property type="nucleotide sequence ID" value="NZ_FPBS01000024.1"/>
</dbReference>
<gene>
    <name evidence="3" type="ORF">AKJ29_01100</name>
</gene>
<dbReference type="Pfam" id="PF11666">
    <property type="entry name" value="DUF2933"/>
    <property type="match status" value="1"/>
</dbReference>
<evidence type="ECO:0000256" key="1">
    <source>
        <dbReference type="SAM" id="MobiDB-lite"/>
    </source>
</evidence>
<keyword evidence="2" id="KW-0812">Transmembrane</keyword>
<name>A0A0P7J4R7_9RHOB</name>
<dbReference type="AlphaFoldDB" id="A0A0P7J4R7"/>
<reference evidence="3 4" key="1">
    <citation type="submission" date="2015-09" db="EMBL/GenBank/DDBJ databases">
        <title>Draft genome sequence of Aliiroseovarius crassostreae CV919-312TSm, the causative agent of Roseovarius Oyster Disease (formerly Juvenile Oyster Disease).</title>
        <authorList>
            <person name="Kessner L."/>
            <person name="Spinard E."/>
            <person name="Nelson D."/>
        </authorList>
    </citation>
    <scope>NUCLEOTIDE SEQUENCE [LARGE SCALE GENOMIC DNA]</scope>
    <source>
        <strain evidence="3 4">CV919-312</strain>
    </source>
</reference>
<dbReference type="Proteomes" id="UP000050471">
    <property type="component" value="Unassembled WGS sequence"/>
</dbReference>
<proteinExistence type="predicted"/>
<evidence type="ECO:0000313" key="4">
    <source>
        <dbReference type="Proteomes" id="UP000050471"/>
    </source>
</evidence>
<keyword evidence="2" id="KW-1133">Transmembrane helix</keyword>
<evidence type="ECO:0000256" key="2">
    <source>
        <dbReference type="SAM" id="Phobius"/>
    </source>
</evidence>
<feature type="region of interest" description="Disordered" evidence="1">
    <location>
        <begin position="71"/>
        <end position="100"/>
    </location>
</feature>
<sequence length="100" mass="10882">MSEKKMTGSGHSKLMHYGMMACCAIMFLPIVGYLIAGGTIGGLWGNSIAFLPLLLCVGAHFVMHKMMGKSCHGASKKEERTNEIPPLTDQRVENTQRQGV</sequence>
<evidence type="ECO:0008006" key="5">
    <source>
        <dbReference type="Google" id="ProtNLM"/>
    </source>
</evidence>
<dbReference type="EMBL" id="LKBA01000010">
    <property type="protein sequence ID" value="KPN62772.1"/>
    <property type="molecule type" value="Genomic_DNA"/>
</dbReference>
<organism evidence="3 4">
    <name type="scientific">Aliiroseovarius crassostreae</name>
    <dbReference type="NCBI Taxonomy" id="154981"/>
    <lineage>
        <taxon>Bacteria</taxon>
        <taxon>Pseudomonadati</taxon>
        <taxon>Pseudomonadota</taxon>
        <taxon>Alphaproteobacteria</taxon>
        <taxon>Rhodobacterales</taxon>
        <taxon>Paracoccaceae</taxon>
        <taxon>Aliiroseovarius</taxon>
    </lineage>
</organism>
<comment type="caution">
    <text evidence="3">The sequence shown here is derived from an EMBL/GenBank/DDBJ whole genome shotgun (WGS) entry which is preliminary data.</text>
</comment>
<protein>
    <recommendedName>
        <fullName evidence="5">DUF2933 domain-containing protein</fullName>
    </recommendedName>
</protein>
<feature type="transmembrane region" description="Helical" evidence="2">
    <location>
        <begin position="14"/>
        <end position="36"/>
    </location>
</feature>
<dbReference type="OrthoDB" id="7850212at2"/>
<feature type="transmembrane region" description="Helical" evidence="2">
    <location>
        <begin position="42"/>
        <end position="62"/>
    </location>
</feature>
<dbReference type="STRING" id="154981.AKJ29_01100"/>
<keyword evidence="2" id="KW-0472">Membrane</keyword>
<accession>A0A0P7J4R7</accession>